<accession>A0A286U3Y7</accession>
<dbReference type="SUPFAM" id="SSF53850">
    <property type="entry name" value="Periplasmic binding protein-like II"/>
    <property type="match status" value="1"/>
</dbReference>
<dbReference type="AlphaFoldDB" id="A0A286U3Y7"/>
<evidence type="ECO:0000313" key="2">
    <source>
        <dbReference type="Proteomes" id="UP000218542"/>
    </source>
</evidence>
<gene>
    <name evidence="1" type="ORF">SCALIN_C44_0024</name>
</gene>
<dbReference type="Proteomes" id="UP000218542">
    <property type="component" value="Unassembled WGS sequence"/>
</dbReference>
<reference evidence="2" key="1">
    <citation type="journal article" date="2017" name="Environ. Microbiol. Rep.">
        <title>Genetic Diversity of Marine Anaerobic Ammonium-Oxidizing Bacteria as Revealed by Genomic and Proteomic Analyses of 'Candidatus Scalindua japonica'.</title>
        <authorList>
            <person name="Oshiki M."/>
            <person name="Mizuto K."/>
            <person name="Kimura Z."/>
            <person name="Kindaichi T."/>
            <person name="Satoh H."/>
            <person name="Okabe S."/>
        </authorList>
    </citation>
    <scope>NUCLEOTIDE SEQUENCE [LARGE SCALE GENOMIC DNA]</scope>
    <source>
        <strain evidence="2">husup-a2</strain>
    </source>
</reference>
<name>A0A286U3Y7_9BACT</name>
<proteinExistence type="predicted"/>
<dbReference type="OrthoDB" id="9781943at2"/>
<sequence length="315" mass="35939">MTCAEVKNEVLSSGTFKNVHSDELNQSEHVKVKDERNKTLIIGRVSERPKKHYKKLKPMVDYVADGMKDLGIIRGSVLIAEDNNKMIKYLKEGKVDWVTETTFSAVIFSEETGAEIILRRWKRGVPEYYCVFITRRDSGINSLADLKGKKIAFEDPGSTTGFLFPLFRLKMEGFELVELETPRGKPPLDKVGYAFAYGEQNISTWVVKCLTDVGAYSNLDWENSNVTPESVKNDLKIIYQTKPFPRSVELLRKDLNPEIKKRLKEMLLNVHNDPDAAEILERYAYTTKFDALNGEAKEGLNGVIRMLSYIRGEIE</sequence>
<dbReference type="EMBL" id="BAOS01000044">
    <property type="protein sequence ID" value="GAX62843.1"/>
    <property type="molecule type" value="Genomic_DNA"/>
</dbReference>
<organism evidence="1 2">
    <name type="scientific">Candidatus Scalindua japonica</name>
    <dbReference type="NCBI Taxonomy" id="1284222"/>
    <lineage>
        <taxon>Bacteria</taxon>
        <taxon>Pseudomonadati</taxon>
        <taxon>Planctomycetota</taxon>
        <taxon>Candidatus Brocadiia</taxon>
        <taxon>Candidatus Brocadiales</taxon>
        <taxon>Candidatus Scalinduaceae</taxon>
        <taxon>Candidatus Scalindua</taxon>
    </lineage>
</organism>
<comment type="caution">
    <text evidence="1">The sequence shown here is derived from an EMBL/GenBank/DDBJ whole genome shotgun (WGS) entry which is preliminary data.</text>
</comment>
<evidence type="ECO:0000313" key="1">
    <source>
        <dbReference type="EMBL" id="GAX62843.1"/>
    </source>
</evidence>
<dbReference type="Gene3D" id="3.40.190.10">
    <property type="entry name" value="Periplasmic binding protein-like II"/>
    <property type="match status" value="2"/>
</dbReference>
<protein>
    <recommendedName>
        <fullName evidence="3">Phosphate/phosphite/phosphonate ABC transporter substrate-binding protein</fullName>
    </recommendedName>
</protein>
<keyword evidence="2" id="KW-1185">Reference proteome</keyword>
<dbReference type="PANTHER" id="PTHR35841:SF1">
    <property type="entry name" value="PHOSPHONATES-BINDING PERIPLASMIC PROTEIN"/>
    <property type="match status" value="1"/>
</dbReference>
<evidence type="ECO:0008006" key="3">
    <source>
        <dbReference type="Google" id="ProtNLM"/>
    </source>
</evidence>
<dbReference type="PANTHER" id="PTHR35841">
    <property type="entry name" value="PHOSPHONATES-BINDING PERIPLASMIC PROTEIN"/>
    <property type="match status" value="1"/>
</dbReference>
<dbReference type="Pfam" id="PF12974">
    <property type="entry name" value="Phosphonate-bd"/>
    <property type="match status" value="1"/>
</dbReference>